<accession>A0A330M1L6</accession>
<sequence>MKDRDSELAKEVDLLADDCMDAGGRTKQDARVEGIADSL</sequence>
<dbReference type="KEGG" id="sbk:SHEWBE_1367"/>
<dbReference type="Proteomes" id="UP000250123">
    <property type="component" value="Chromosome SHEWBE"/>
</dbReference>
<dbReference type="EMBL" id="LS483452">
    <property type="protein sequence ID" value="SQH75333.1"/>
    <property type="molecule type" value="Genomic_DNA"/>
</dbReference>
<protein>
    <submittedName>
        <fullName evidence="1">Uncharacterized protein</fullName>
    </submittedName>
</protein>
<name>A0A330M1L6_9GAMM</name>
<gene>
    <name evidence="1" type="ORF">SHEWBE_1367</name>
</gene>
<organism evidence="1 2">
    <name type="scientific">Shewanella benthica</name>
    <dbReference type="NCBI Taxonomy" id="43661"/>
    <lineage>
        <taxon>Bacteria</taxon>
        <taxon>Pseudomonadati</taxon>
        <taxon>Pseudomonadota</taxon>
        <taxon>Gammaproteobacteria</taxon>
        <taxon>Alteromonadales</taxon>
        <taxon>Shewanellaceae</taxon>
        <taxon>Shewanella</taxon>
    </lineage>
</organism>
<proteinExistence type="predicted"/>
<evidence type="ECO:0000313" key="1">
    <source>
        <dbReference type="EMBL" id="SQH75333.1"/>
    </source>
</evidence>
<evidence type="ECO:0000313" key="2">
    <source>
        <dbReference type="Proteomes" id="UP000250123"/>
    </source>
</evidence>
<reference evidence="2" key="1">
    <citation type="submission" date="2018-06" db="EMBL/GenBank/DDBJ databases">
        <authorList>
            <person name="Cea G.-C."/>
            <person name="William W."/>
        </authorList>
    </citation>
    <scope>NUCLEOTIDE SEQUENCE [LARGE SCALE GENOMIC DNA]</scope>
    <source>
        <strain evidence="2">DB21MT-2</strain>
    </source>
</reference>
<dbReference type="AlphaFoldDB" id="A0A330M1L6"/>